<evidence type="ECO:0000313" key="2">
    <source>
        <dbReference type="EMBL" id="AQY51238.1"/>
    </source>
</evidence>
<protein>
    <submittedName>
        <fullName evidence="2">Cytoplasmic protein</fullName>
    </submittedName>
</protein>
<dbReference type="KEGG" id="lwi:UE46_09355"/>
<name>A0A1S7FUW9_9LIST</name>
<dbReference type="RefSeq" id="WP_036061774.1">
    <property type="nucleotide sequence ID" value="NZ_CP011102.1"/>
</dbReference>
<feature type="domain" description="DUF4180" evidence="1">
    <location>
        <begin position="10"/>
        <end position="115"/>
    </location>
</feature>
<dbReference type="EMBL" id="CP011102">
    <property type="protein sequence ID" value="AQY51238.1"/>
    <property type="molecule type" value="Genomic_DNA"/>
</dbReference>
<sequence length="116" mass="13306">MEIQKLESDGIARVKSGEVIIKDTASMLDFVMSVQYETTYYKIIIDKVAILEAFFDLKTGLLGDAFQKLVTYQLKMAIIGDFSMYSENFKDYIYESNKGSHVYFVATEEEAVDKLR</sequence>
<gene>
    <name evidence="2" type="ORF">UE46_09355</name>
</gene>
<accession>A0A1S7FUW9</accession>
<dbReference type="Proteomes" id="UP000223060">
    <property type="component" value="Chromosome"/>
</dbReference>
<keyword evidence="3" id="KW-1185">Reference proteome</keyword>
<organism evidence="2 3">
    <name type="scientific">Listeria weihenstephanensis</name>
    <dbReference type="NCBI Taxonomy" id="1006155"/>
    <lineage>
        <taxon>Bacteria</taxon>
        <taxon>Bacillati</taxon>
        <taxon>Bacillota</taxon>
        <taxon>Bacilli</taxon>
        <taxon>Bacillales</taxon>
        <taxon>Listeriaceae</taxon>
        <taxon>Listeria</taxon>
    </lineage>
</organism>
<evidence type="ECO:0000259" key="1">
    <source>
        <dbReference type="Pfam" id="PF13788"/>
    </source>
</evidence>
<dbReference type="AlphaFoldDB" id="A0A1S7FUW9"/>
<dbReference type="Pfam" id="PF13788">
    <property type="entry name" value="DUF4180"/>
    <property type="match status" value="1"/>
</dbReference>
<reference evidence="3" key="1">
    <citation type="submission" date="2015-03" db="EMBL/GenBank/DDBJ databases">
        <authorList>
            <person name="Ferrari E."/>
            <person name="Walter M.C."/>
            <person name="Huptas C."/>
            <person name="Scherer S."/>
            <person name="Mueller-Herbst S."/>
        </authorList>
    </citation>
    <scope>NUCLEOTIDE SEQUENCE [LARGE SCALE GENOMIC DNA]</scope>
    <source>
        <strain evidence="3">LWP01</strain>
    </source>
</reference>
<proteinExistence type="predicted"/>
<dbReference type="InterPro" id="IPR025438">
    <property type="entry name" value="DUF4180"/>
</dbReference>
<evidence type="ECO:0000313" key="3">
    <source>
        <dbReference type="Proteomes" id="UP000223060"/>
    </source>
</evidence>